<organism evidence="8 9">
    <name type="scientific">Nanobsidianus stetteri</name>
    <dbReference type="NCBI Taxonomy" id="1294122"/>
    <lineage>
        <taxon>Archaea</taxon>
        <taxon>Nanobdellota</taxon>
        <taxon>Candidatus Nanoarchaeia</taxon>
        <taxon>Nanoarchaeales</taxon>
        <taxon>Nanopusillaceae</taxon>
        <taxon>Candidatus Nanobsidianus</taxon>
    </lineage>
</organism>
<evidence type="ECO:0000256" key="7">
    <source>
        <dbReference type="HAMAP-Rule" id="MF_00754"/>
    </source>
</evidence>
<evidence type="ECO:0000313" key="8">
    <source>
        <dbReference type="EMBL" id="PVU70814.1"/>
    </source>
</evidence>
<comment type="caution">
    <text evidence="8">The sequence shown here is derived from an EMBL/GenBank/DDBJ whole genome shotgun (WGS) entry which is preliminary data.</text>
</comment>
<reference evidence="8 9" key="1">
    <citation type="journal article" date="2015" name="Appl. Environ. Microbiol.">
        <title>Nanoarchaeota, Their Sulfolobales Host, and Nanoarchaeota Virus Distribution across Yellowstone National Park Hot Springs.</title>
        <authorList>
            <person name="Munson-McGee J.H."/>
            <person name="Field E.K."/>
            <person name="Bateson M."/>
            <person name="Rooney C."/>
            <person name="Stepanauskas R."/>
            <person name="Young M.J."/>
        </authorList>
    </citation>
    <scope>NUCLEOTIDE SEQUENCE [LARGE SCALE GENOMIC DNA]</scope>
    <source>
        <strain evidence="8">SCGC AB-777_O03</strain>
    </source>
</reference>
<dbReference type="Proteomes" id="UP000245908">
    <property type="component" value="Unassembled WGS sequence"/>
</dbReference>
<comment type="subunit">
    <text evidence="7">Consists of a catalytic RNA component and at least 4-5 protein subunits.</text>
</comment>
<dbReference type="HAMAP" id="MF_00754">
    <property type="entry name" value="RNase_P_1"/>
    <property type="match status" value="1"/>
</dbReference>
<evidence type="ECO:0000256" key="2">
    <source>
        <dbReference type="ARBA" id="ARBA00022490"/>
    </source>
</evidence>
<dbReference type="GO" id="GO:0006364">
    <property type="term" value="P:rRNA processing"/>
    <property type="evidence" value="ECO:0007669"/>
    <property type="project" value="TreeGrafter"/>
</dbReference>
<evidence type="ECO:0000256" key="1">
    <source>
        <dbReference type="ARBA" id="ARBA00006181"/>
    </source>
</evidence>
<dbReference type="AlphaFoldDB" id="A0A2T9WSI3"/>
<dbReference type="InterPro" id="IPR023538">
    <property type="entry name" value="RNP1"/>
</dbReference>
<keyword evidence="4 7" id="KW-0540">Nuclease</keyword>
<dbReference type="Pfam" id="PF01868">
    <property type="entry name" value="RNase_P-MRP_p29"/>
    <property type="match status" value="1"/>
</dbReference>
<dbReference type="InterPro" id="IPR036980">
    <property type="entry name" value="RNase_P/MRP_Rpp29_sf"/>
</dbReference>
<evidence type="ECO:0000256" key="5">
    <source>
        <dbReference type="ARBA" id="ARBA00022759"/>
    </source>
</evidence>
<dbReference type="EC" id="3.1.26.5" evidence="7"/>
<dbReference type="PANTHER" id="PTHR13348">
    <property type="entry name" value="RIBONUCLEASE P SUBUNIT P29"/>
    <property type="match status" value="1"/>
</dbReference>
<comment type="function">
    <text evidence="7">Part of ribonuclease P, a protein complex that generates mature tRNA molecules by cleaving their 5'-ends.</text>
</comment>
<evidence type="ECO:0000256" key="3">
    <source>
        <dbReference type="ARBA" id="ARBA00022694"/>
    </source>
</evidence>
<dbReference type="InterPro" id="IPR023534">
    <property type="entry name" value="Rof/RNase_P-like"/>
</dbReference>
<dbReference type="Gene3D" id="2.30.30.210">
    <property type="entry name" value="Ribonuclease P/MRP, subunit p29"/>
    <property type="match status" value="1"/>
</dbReference>
<dbReference type="PANTHER" id="PTHR13348:SF0">
    <property type="entry name" value="RIBONUCLEASE P PROTEIN SUBUNIT P29"/>
    <property type="match status" value="1"/>
</dbReference>
<dbReference type="GO" id="GO:0000172">
    <property type="term" value="C:ribonuclease MRP complex"/>
    <property type="evidence" value="ECO:0007669"/>
    <property type="project" value="InterPro"/>
</dbReference>
<dbReference type="SUPFAM" id="SSF101744">
    <property type="entry name" value="Rof/RNase P subunit-like"/>
    <property type="match status" value="1"/>
</dbReference>
<comment type="subcellular location">
    <subcellularLocation>
        <location evidence="7">Cytoplasm</location>
    </subcellularLocation>
</comment>
<gene>
    <name evidence="7" type="primary">rnp1</name>
    <name evidence="8" type="ORF">DDW05_02285</name>
</gene>
<comment type="catalytic activity">
    <reaction evidence="7">
        <text>Endonucleolytic cleavage of RNA, removing 5'-extranucleotides from tRNA precursor.</text>
        <dbReference type="EC" id="3.1.26.5"/>
    </reaction>
</comment>
<comment type="similarity">
    <text evidence="1 7">Belongs to the eukaryotic/archaeal RNase P protein component 1 family.</text>
</comment>
<keyword evidence="6 7" id="KW-0378">Hydrolase</keyword>
<dbReference type="SMART" id="SM00538">
    <property type="entry name" value="POP4"/>
    <property type="match status" value="1"/>
</dbReference>
<proteinExistence type="inferred from homology"/>
<keyword evidence="5 7" id="KW-0255">Endonuclease</keyword>
<dbReference type="GO" id="GO:0033204">
    <property type="term" value="F:ribonuclease P RNA binding"/>
    <property type="evidence" value="ECO:0007669"/>
    <property type="project" value="InterPro"/>
</dbReference>
<sequence length="92" mass="11105">MKLNKHFLSYEFIGLNVEIYDSKIKSLKGIYGEIIDETKNTFYIKNKDKIYIVPKSISKFIFYFNDYSIFLDGKLIDRRPWERLKVNIKKKV</sequence>
<evidence type="ECO:0000313" key="9">
    <source>
        <dbReference type="Proteomes" id="UP000245908"/>
    </source>
</evidence>
<evidence type="ECO:0000256" key="6">
    <source>
        <dbReference type="ARBA" id="ARBA00022801"/>
    </source>
</evidence>
<evidence type="ECO:0000256" key="4">
    <source>
        <dbReference type="ARBA" id="ARBA00022722"/>
    </source>
</evidence>
<dbReference type="InterPro" id="IPR002730">
    <property type="entry name" value="Rpp29/RNP1"/>
</dbReference>
<accession>A0A2T9WSI3</accession>
<dbReference type="GO" id="GO:0030677">
    <property type="term" value="C:ribonuclease P complex"/>
    <property type="evidence" value="ECO:0007669"/>
    <property type="project" value="UniProtKB-UniRule"/>
</dbReference>
<dbReference type="InterPro" id="IPR016848">
    <property type="entry name" value="RNase_P/MRP_Rpp29-subunit"/>
</dbReference>
<name>A0A2T9WSI3_NANST</name>
<dbReference type="GO" id="GO:0001682">
    <property type="term" value="P:tRNA 5'-leader removal"/>
    <property type="evidence" value="ECO:0007669"/>
    <property type="project" value="UniProtKB-UniRule"/>
</dbReference>
<protein>
    <recommendedName>
        <fullName evidence="7">Ribonuclease P protein component 1</fullName>
        <shortName evidence="7">RNase P component 1</shortName>
        <ecNumber evidence="7">3.1.26.5</ecNumber>
    </recommendedName>
    <alternativeName>
        <fullName evidence="7">Rpp29</fullName>
    </alternativeName>
</protein>
<dbReference type="EMBL" id="QEFH01000017">
    <property type="protein sequence ID" value="PVU70814.1"/>
    <property type="molecule type" value="Genomic_DNA"/>
</dbReference>
<keyword evidence="3 7" id="KW-0819">tRNA processing</keyword>
<dbReference type="GO" id="GO:0004526">
    <property type="term" value="F:ribonuclease P activity"/>
    <property type="evidence" value="ECO:0007669"/>
    <property type="project" value="UniProtKB-UniRule"/>
</dbReference>
<keyword evidence="2 7" id="KW-0963">Cytoplasm</keyword>
<dbReference type="GO" id="GO:0005737">
    <property type="term" value="C:cytoplasm"/>
    <property type="evidence" value="ECO:0007669"/>
    <property type="project" value="UniProtKB-SubCell"/>
</dbReference>